<evidence type="ECO:0000313" key="3">
    <source>
        <dbReference type="Proteomes" id="UP001253193"/>
    </source>
</evidence>
<dbReference type="Proteomes" id="UP001253193">
    <property type="component" value="Unassembled WGS sequence"/>
</dbReference>
<dbReference type="Gene3D" id="1.10.443.10">
    <property type="entry name" value="Intergrase catalytic core"/>
    <property type="match status" value="1"/>
</dbReference>
<gene>
    <name evidence="2" type="ORF">QX249_14065</name>
</gene>
<dbReference type="RefSeq" id="WP_015297172.1">
    <property type="nucleotide sequence ID" value="NZ_CP040101.1"/>
</dbReference>
<reference evidence="2" key="1">
    <citation type="submission" date="2023-06" db="EMBL/GenBank/DDBJ databases">
        <title>Genomic Diversity of Vibrio spp. and Metagenomic Analysis of Pathogens in Florida Gulf Coastal Waters Following Hurricane Ian.</title>
        <authorList>
            <person name="Brumfield K.D."/>
        </authorList>
    </citation>
    <scope>NUCLEOTIDE SEQUENCE</scope>
    <source>
        <strain evidence="2">WBS2B-138</strain>
    </source>
</reference>
<sequence>MHRICNKLHNGHWIYLYDDDVPILLPCLYCRYTHVTGLSVIHEKKRVEVTGVFEFLLKEVEIGDYAQYERGQQLGLFLEWVEEYGHPSVTLAWHTALPAEFINEYINEYLIVKLQKSEVVVNKAINSLRSYYNWLTHFFDNNYKKVFVFAEYRALARSNNKSTLIVKYLLPATRELLYRHTDSLLEEIVLRNGGELGCRTSENQGFYLDDFQADGKKREGLRSLFNKLKESPDKEEFEYHLPSFVAKYGSARTLYISRAHLLLMERYYNTERPESVSNHLLVSNSTNHTKGEVISKRYGSATFSKTLKKLLKVMSESPEAYTGYQTLDEANVYHHLRHSFGTDIFYDLCVAAKKNYESITTESRVYIETARRLGHKVGGKHANQTTKIYIHACGERAALLRELVNA</sequence>
<accession>A0AAW8Q278</accession>
<dbReference type="GO" id="GO:0006310">
    <property type="term" value="P:DNA recombination"/>
    <property type="evidence" value="ECO:0007669"/>
    <property type="project" value="UniProtKB-KW"/>
</dbReference>
<comment type="caution">
    <text evidence="2">The sequence shown here is derived from an EMBL/GenBank/DDBJ whole genome shotgun (WGS) entry which is preliminary data.</text>
</comment>
<dbReference type="InterPro" id="IPR011010">
    <property type="entry name" value="DNA_brk_join_enz"/>
</dbReference>
<dbReference type="EMBL" id="JAUHGG010000004">
    <property type="protein sequence ID" value="MDS1821779.1"/>
    <property type="molecule type" value="Genomic_DNA"/>
</dbReference>
<name>A0AAW8Q278_VIBPH</name>
<dbReference type="GO" id="GO:0003677">
    <property type="term" value="F:DNA binding"/>
    <property type="evidence" value="ECO:0007669"/>
    <property type="project" value="InterPro"/>
</dbReference>
<dbReference type="GO" id="GO:0015074">
    <property type="term" value="P:DNA integration"/>
    <property type="evidence" value="ECO:0007669"/>
    <property type="project" value="InterPro"/>
</dbReference>
<organism evidence="2 3">
    <name type="scientific">Vibrio parahaemolyticus</name>
    <dbReference type="NCBI Taxonomy" id="670"/>
    <lineage>
        <taxon>Bacteria</taxon>
        <taxon>Pseudomonadati</taxon>
        <taxon>Pseudomonadota</taxon>
        <taxon>Gammaproteobacteria</taxon>
        <taxon>Vibrionales</taxon>
        <taxon>Vibrionaceae</taxon>
        <taxon>Vibrio</taxon>
    </lineage>
</organism>
<protein>
    <submittedName>
        <fullName evidence="2">Site-specific integrase</fullName>
    </submittedName>
</protein>
<proteinExistence type="predicted"/>
<evidence type="ECO:0000256" key="1">
    <source>
        <dbReference type="ARBA" id="ARBA00023172"/>
    </source>
</evidence>
<dbReference type="InterPro" id="IPR013762">
    <property type="entry name" value="Integrase-like_cat_sf"/>
</dbReference>
<keyword evidence="1" id="KW-0233">DNA recombination</keyword>
<evidence type="ECO:0000313" key="2">
    <source>
        <dbReference type="EMBL" id="MDS1821779.1"/>
    </source>
</evidence>
<dbReference type="AlphaFoldDB" id="A0AAW8Q278"/>
<dbReference type="SUPFAM" id="SSF56349">
    <property type="entry name" value="DNA breaking-rejoining enzymes"/>
    <property type="match status" value="1"/>
</dbReference>